<evidence type="ECO:0000256" key="2">
    <source>
        <dbReference type="ARBA" id="ARBA00023125"/>
    </source>
</evidence>
<protein>
    <submittedName>
        <fullName evidence="6">TetR/AcrR family transcriptional regulator</fullName>
    </submittedName>
</protein>
<sequence length="219" mass="24541">MSPSMIADKIPLPDPLDNIPGLPPGGVKLMQALRSLLETRHFDSITTAEIASVAGVNEALIYRYFGDKRGLLHKILAEYFKIHLAQIRNDVACGEDAVGKLRVLIEGTISFHKINSVFSRILLLEVRNNPAYFQSEAYELARQYSRLINEIIEQGIREKVMRSDIPLSCMRDVLIGSIERACMRPAIFEKDFDEKRLARHLADAVIGGFGACSPKETRT</sequence>
<dbReference type="SUPFAM" id="SSF46689">
    <property type="entry name" value="Homeodomain-like"/>
    <property type="match status" value="1"/>
</dbReference>
<evidence type="ECO:0000256" key="4">
    <source>
        <dbReference type="PROSITE-ProRule" id="PRU00335"/>
    </source>
</evidence>
<evidence type="ECO:0000259" key="5">
    <source>
        <dbReference type="PROSITE" id="PS50977"/>
    </source>
</evidence>
<dbReference type="Pfam" id="PF00440">
    <property type="entry name" value="TetR_N"/>
    <property type="match status" value="1"/>
</dbReference>
<accession>A0A7C4AQ39</accession>
<proteinExistence type="predicted"/>
<dbReference type="InterPro" id="IPR036271">
    <property type="entry name" value="Tet_transcr_reg_TetR-rel_C_sf"/>
</dbReference>
<evidence type="ECO:0000313" key="6">
    <source>
        <dbReference type="EMBL" id="HGH59663.1"/>
    </source>
</evidence>
<dbReference type="InterPro" id="IPR050109">
    <property type="entry name" value="HTH-type_TetR-like_transc_reg"/>
</dbReference>
<organism evidence="6">
    <name type="scientific">Desulfomonile tiedjei</name>
    <dbReference type="NCBI Taxonomy" id="2358"/>
    <lineage>
        <taxon>Bacteria</taxon>
        <taxon>Pseudomonadati</taxon>
        <taxon>Thermodesulfobacteriota</taxon>
        <taxon>Desulfomonilia</taxon>
        <taxon>Desulfomonilales</taxon>
        <taxon>Desulfomonilaceae</taxon>
        <taxon>Desulfomonile</taxon>
    </lineage>
</organism>
<comment type="caution">
    <text evidence="6">The sequence shown here is derived from an EMBL/GenBank/DDBJ whole genome shotgun (WGS) entry which is preliminary data.</text>
</comment>
<dbReference type="GO" id="GO:0000976">
    <property type="term" value="F:transcription cis-regulatory region binding"/>
    <property type="evidence" value="ECO:0007669"/>
    <property type="project" value="TreeGrafter"/>
</dbReference>
<keyword evidence="3" id="KW-0804">Transcription</keyword>
<dbReference type="PANTHER" id="PTHR30055">
    <property type="entry name" value="HTH-TYPE TRANSCRIPTIONAL REGULATOR RUTR"/>
    <property type="match status" value="1"/>
</dbReference>
<dbReference type="AlphaFoldDB" id="A0A7C4AQ39"/>
<keyword evidence="2 4" id="KW-0238">DNA-binding</keyword>
<name>A0A7C4AQ39_9BACT</name>
<dbReference type="PRINTS" id="PR00455">
    <property type="entry name" value="HTHTETR"/>
</dbReference>
<dbReference type="InterPro" id="IPR001647">
    <property type="entry name" value="HTH_TetR"/>
</dbReference>
<dbReference type="GO" id="GO:0003700">
    <property type="term" value="F:DNA-binding transcription factor activity"/>
    <property type="evidence" value="ECO:0007669"/>
    <property type="project" value="TreeGrafter"/>
</dbReference>
<evidence type="ECO:0000256" key="3">
    <source>
        <dbReference type="ARBA" id="ARBA00023163"/>
    </source>
</evidence>
<reference evidence="6" key="1">
    <citation type="journal article" date="2020" name="mSystems">
        <title>Genome- and Community-Level Interaction Insights into Carbon Utilization and Element Cycling Functions of Hydrothermarchaeota in Hydrothermal Sediment.</title>
        <authorList>
            <person name="Zhou Z."/>
            <person name="Liu Y."/>
            <person name="Xu W."/>
            <person name="Pan J."/>
            <person name="Luo Z.H."/>
            <person name="Li M."/>
        </authorList>
    </citation>
    <scope>NUCLEOTIDE SEQUENCE [LARGE SCALE GENOMIC DNA]</scope>
    <source>
        <strain evidence="6">SpSt-769</strain>
    </source>
</reference>
<dbReference type="InterPro" id="IPR013570">
    <property type="entry name" value="Tscrpt_reg_YsiA_C"/>
</dbReference>
<keyword evidence="1" id="KW-0805">Transcription regulation</keyword>
<feature type="DNA-binding region" description="H-T-H motif" evidence="4">
    <location>
        <begin position="46"/>
        <end position="65"/>
    </location>
</feature>
<gene>
    <name evidence="6" type="ORF">ENV54_00025</name>
</gene>
<dbReference type="Gene3D" id="1.10.10.60">
    <property type="entry name" value="Homeodomain-like"/>
    <property type="match status" value="1"/>
</dbReference>
<dbReference type="InterPro" id="IPR009057">
    <property type="entry name" value="Homeodomain-like_sf"/>
</dbReference>
<dbReference type="SUPFAM" id="SSF48498">
    <property type="entry name" value="Tetracyclin repressor-like, C-terminal domain"/>
    <property type="match status" value="1"/>
</dbReference>
<evidence type="ECO:0000256" key="1">
    <source>
        <dbReference type="ARBA" id="ARBA00023015"/>
    </source>
</evidence>
<feature type="domain" description="HTH tetR-type" evidence="5">
    <location>
        <begin position="23"/>
        <end position="83"/>
    </location>
</feature>
<dbReference type="PROSITE" id="PS50977">
    <property type="entry name" value="HTH_TETR_2"/>
    <property type="match status" value="1"/>
</dbReference>
<dbReference type="Gene3D" id="1.10.357.10">
    <property type="entry name" value="Tetracycline Repressor, domain 2"/>
    <property type="match status" value="1"/>
</dbReference>
<dbReference type="EMBL" id="DTGT01000002">
    <property type="protein sequence ID" value="HGH59663.1"/>
    <property type="molecule type" value="Genomic_DNA"/>
</dbReference>
<dbReference type="Pfam" id="PF08359">
    <property type="entry name" value="TetR_C_4"/>
    <property type="match status" value="1"/>
</dbReference>
<dbReference type="PANTHER" id="PTHR30055:SF234">
    <property type="entry name" value="HTH-TYPE TRANSCRIPTIONAL REGULATOR BETI"/>
    <property type="match status" value="1"/>
</dbReference>